<evidence type="ECO:0000313" key="2">
    <source>
        <dbReference type="Proteomes" id="UP000053424"/>
    </source>
</evidence>
<reference evidence="2" key="2">
    <citation type="submission" date="2015-01" db="EMBL/GenBank/DDBJ databases">
        <title>Evolutionary Origins and Diversification of the Mycorrhizal Mutualists.</title>
        <authorList>
            <consortium name="DOE Joint Genome Institute"/>
            <consortium name="Mycorrhizal Genomics Consortium"/>
            <person name="Kohler A."/>
            <person name="Kuo A."/>
            <person name="Nagy L.G."/>
            <person name="Floudas D."/>
            <person name="Copeland A."/>
            <person name="Barry K.W."/>
            <person name="Cichocki N."/>
            <person name="Veneault-Fourrey C."/>
            <person name="LaButti K."/>
            <person name="Lindquist E.A."/>
            <person name="Lipzen A."/>
            <person name="Lundell T."/>
            <person name="Morin E."/>
            <person name="Murat C."/>
            <person name="Riley R."/>
            <person name="Ohm R."/>
            <person name="Sun H."/>
            <person name="Tunlid A."/>
            <person name="Henrissat B."/>
            <person name="Grigoriev I.V."/>
            <person name="Hibbett D.S."/>
            <person name="Martin F."/>
        </authorList>
    </citation>
    <scope>NUCLEOTIDE SEQUENCE [LARGE SCALE GENOMIC DNA]</scope>
    <source>
        <strain evidence="2">h7</strain>
    </source>
</reference>
<name>A0A0C2YK84_HEBCY</name>
<dbReference type="STRING" id="686832.A0A0C2YK84"/>
<protein>
    <recommendedName>
        <fullName evidence="3">F-box domain-containing protein</fullName>
    </recommendedName>
</protein>
<dbReference type="AlphaFoldDB" id="A0A0C2YK84"/>
<sequence length="545" mass="61241">MELDPILTALLRNNELPSEGIFQETTRLRSQADDDLLDIDMEVQHLMAKREQGQRSLGIYNTILSPARRLPPDILRDIFSHCIEPLWRSVALSSPRIWTRLHIPIPGDHRLSPSYELTSVPAVKNWLDRSGSLPLSLSISHPSVYLKNGTQSQHTINELGDDGDEDLLFQIIQPFAPRWRYLTLSVPLNIYQKLETKIPFHSLSMLKGFTGNVYPQGAASASIPLNIIEVPSLEMLSINCPHLTLNLGHQQTSWNRFTDLSFISPVTDTDLLEMLKQCHNLVTLNVNMQVPWIRLDGVGPNLKMVLLPHLESLKLLETGSTSLAISAINAPALKLLHYRCPHRYEGFGADTLPILSKPDSLVWLIANAVASLETLSIEPRSLRSEHVLECLRLAVHVKELILGDKPFNWDPEADICRDPDFFDLDAFTVPCSEYESPSSSTSFQHEILLPNLESLEANDGYILSDENVRRVLTSRIEAARRAMTSPLRRVKIQFERQKEEDIIPEIVALARDAGVAIELDLVYRPPRSPNLGPLSPSFLLPGHVG</sequence>
<dbReference type="Proteomes" id="UP000053424">
    <property type="component" value="Unassembled WGS sequence"/>
</dbReference>
<evidence type="ECO:0008006" key="3">
    <source>
        <dbReference type="Google" id="ProtNLM"/>
    </source>
</evidence>
<accession>A0A0C2YK84</accession>
<gene>
    <name evidence="1" type="ORF">M413DRAFT_27801</name>
</gene>
<proteinExistence type="predicted"/>
<keyword evidence="2" id="KW-1185">Reference proteome</keyword>
<dbReference type="OrthoDB" id="3365698at2759"/>
<organism evidence="1 2">
    <name type="scientific">Hebeloma cylindrosporum</name>
    <dbReference type="NCBI Taxonomy" id="76867"/>
    <lineage>
        <taxon>Eukaryota</taxon>
        <taxon>Fungi</taxon>
        <taxon>Dikarya</taxon>
        <taxon>Basidiomycota</taxon>
        <taxon>Agaricomycotina</taxon>
        <taxon>Agaricomycetes</taxon>
        <taxon>Agaricomycetidae</taxon>
        <taxon>Agaricales</taxon>
        <taxon>Agaricineae</taxon>
        <taxon>Hymenogastraceae</taxon>
        <taxon>Hebeloma</taxon>
    </lineage>
</organism>
<dbReference type="HOGENOM" id="CLU_018544_12_0_1"/>
<evidence type="ECO:0000313" key="1">
    <source>
        <dbReference type="EMBL" id="KIM41452.1"/>
    </source>
</evidence>
<dbReference type="EMBL" id="KN831780">
    <property type="protein sequence ID" value="KIM41452.1"/>
    <property type="molecule type" value="Genomic_DNA"/>
</dbReference>
<reference evidence="1 2" key="1">
    <citation type="submission" date="2014-04" db="EMBL/GenBank/DDBJ databases">
        <authorList>
            <consortium name="DOE Joint Genome Institute"/>
            <person name="Kuo A."/>
            <person name="Gay G."/>
            <person name="Dore J."/>
            <person name="Kohler A."/>
            <person name="Nagy L.G."/>
            <person name="Floudas D."/>
            <person name="Copeland A."/>
            <person name="Barry K.W."/>
            <person name="Cichocki N."/>
            <person name="Veneault-Fourrey C."/>
            <person name="LaButti K."/>
            <person name="Lindquist E.A."/>
            <person name="Lipzen A."/>
            <person name="Lundell T."/>
            <person name="Morin E."/>
            <person name="Murat C."/>
            <person name="Sun H."/>
            <person name="Tunlid A."/>
            <person name="Henrissat B."/>
            <person name="Grigoriev I.V."/>
            <person name="Hibbett D.S."/>
            <person name="Martin F."/>
            <person name="Nordberg H.P."/>
            <person name="Cantor M.N."/>
            <person name="Hua S.X."/>
        </authorList>
    </citation>
    <scope>NUCLEOTIDE SEQUENCE [LARGE SCALE GENOMIC DNA]</scope>
    <source>
        <strain evidence="2">h7</strain>
    </source>
</reference>